<dbReference type="GO" id="GO:0016149">
    <property type="term" value="F:translation release factor activity, codon specific"/>
    <property type="evidence" value="ECO:0007669"/>
    <property type="project" value="UniProtKB-UniRule"/>
</dbReference>
<dbReference type="Proteomes" id="UP000756703">
    <property type="component" value="Unassembled WGS sequence"/>
</dbReference>
<dbReference type="Pfam" id="PF03462">
    <property type="entry name" value="PCRF"/>
    <property type="match status" value="1"/>
</dbReference>
<dbReference type="AlphaFoldDB" id="A0A932YXT2"/>
<dbReference type="Pfam" id="PF00472">
    <property type="entry name" value="RF-1"/>
    <property type="match status" value="1"/>
</dbReference>
<comment type="caution">
    <text evidence="8">The sequence shown here is derived from an EMBL/GenBank/DDBJ whole genome shotgun (WGS) entry which is preliminary data.</text>
</comment>
<dbReference type="EMBL" id="JACQMI010000013">
    <property type="protein sequence ID" value="MBI4132829.1"/>
    <property type="molecule type" value="Genomic_DNA"/>
</dbReference>
<comment type="function">
    <text evidence="4">Peptide chain release factor 2 directs the termination of translation in response to the peptide chain termination codons UGA and UAA.</text>
</comment>
<keyword evidence="4" id="KW-0963">Cytoplasm</keyword>
<keyword evidence="3 4" id="KW-0648">Protein biosynthesis</keyword>
<keyword evidence="6" id="KW-0175">Coiled coil</keyword>
<feature type="coiled-coil region" evidence="6">
    <location>
        <begin position="46"/>
        <end position="107"/>
    </location>
</feature>
<feature type="domain" description="Prokaryotic-type class I peptide chain release factors" evidence="7">
    <location>
        <begin position="241"/>
        <end position="257"/>
    </location>
</feature>
<evidence type="ECO:0000313" key="9">
    <source>
        <dbReference type="Proteomes" id="UP000756703"/>
    </source>
</evidence>
<evidence type="ECO:0000256" key="4">
    <source>
        <dbReference type="HAMAP-Rule" id="MF_00094"/>
    </source>
</evidence>
<evidence type="ECO:0000256" key="6">
    <source>
        <dbReference type="SAM" id="Coils"/>
    </source>
</evidence>
<dbReference type="Gene3D" id="3.30.70.1660">
    <property type="match status" value="1"/>
</dbReference>
<accession>A0A932YXT2</accession>
<protein>
    <recommendedName>
        <fullName evidence="4 5">Peptide chain release factor 2</fullName>
        <shortName evidence="4">RF-2</shortName>
    </recommendedName>
</protein>
<proteinExistence type="inferred from homology"/>
<dbReference type="PROSITE" id="PS00745">
    <property type="entry name" value="RF_PROK_I"/>
    <property type="match status" value="1"/>
</dbReference>
<dbReference type="InterPro" id="IPR004374">
    <property type="entry name" value="PrfB"/>
</dbReference>
<comment type="similarity">
    <text evidence="1 4">Belongs to the prokaryotic/mitochondrial release factor family.</text>
</comment>
<dbReference type="HAMAP" id="MF_00094">
    <property type="entry name" value="Rel_fac_2"/>
    <property type="match status" value="1"/>
</dbReference>
<dbReference type="SUPFAM" id="SSF75620">
    <property type="entry name" value="Release factor"/>
    <property type="match status" value="1"/>
</dbReference>
<comment type="PTM">
    <text evidence="4">Methylated by PrmC. Methylation increases the termination efficiency of RF2.</text>
</comment>
<evidence type="ECO:0000256" key="1">
    <source>
        <dbReference type="ARBA" id="ARBA00010835"/>
    </source>
</evidence>
<evidence type="ECO:0000313" key="8">
    <source>
        <dbReference type="EMBL" id="MBI4132829.1"/>
    </source>
</evidence>
<dbReference type="InterPro" id="IPR045853">
    <property type="entry name" value="Pep_chain_release_fac_I_sf"/>
</dbReference>
<dbReference type="Gene3D" id="3.30.160.20">
    <property type="match status" value="1"/>
</dbReference>
<comment type="subcellular location">
    <subcellularLocation>
        <location evidence="4">Cytoplasm</location>
    </subcellularLocation>
</comment>
<evidence type="ECO:0000256" key="3">
    <source>
        <dbReference type="ARBA" id="ARBA00022917"/>
    </source>
</evidence>
<evidence type="ECO:0000259" key="7">
    <source>
        <dbReference type="PROSITE" id="PS00745"/>
    </source>
</evidence>
<sequence>MRKSKYWKVKSATWRKIFDLLGKKEQILVIEQEMASPAFWSDRESARQKSEELAALKKEIARWERVTSGVKAAEELLAVAGEDPAARRELTVEIAALEKEISQIETEKLFSGKYDSGNAVLSIFSGAGGKDAEDWAAMLRRMYERWAENRGFKVRTLHEHFGEIEGPSGWGIKNVSLEIRGAYAYGYLKKENGVHRLVRISPFSAKSLRHTSFALVEVMPEFVAPEEVAIKSDEIQIDFFRSSGPGGQNVNKRETAVRITHLPTKLQVAVQAERSQERNREIAMKLLASKLYQQRLKEQETEAARVKGETVSIEWGSQIRSYVLQPYQLVKDHRTGYETSNVEAVLNGNLDEFIETELKA</sequence>
<evidence type="ECO:0000256" key="2">
    <source>
        <dbReference type="ARBA" id="ARBA00022481"/>
    </source>
</evidence>
<name>A0A932YXT2_9BACT</name>
<organism evidence="8 9">
    <name type="scientific">Candidatus Sungiibacteriota bacterium</name>
    <dbReference type="NCBI Taxonomy" id="2750080"/>
    <lineage>
        <taxon>Bacteria</taxon>
        <taxon>Candidatus Sungiibacteriota</taxon>
    </lineage>
</organism>
<evidence type="ECO:0000256" key="5">
    <source>
        <dbReference type="NCBIfam" id="TIGR00020"/>
    </source>
</evidence>
<feature type="modified residue" description="N5-methylglutamine" evidence="4">
    <location>
        <position position="248"/>
    </location>
</feature>
<keyword evidence="2 4" id="KW-0488">Methylation</keyword>
<dbReference type="InterPro" id="IPR000352">
    <property type="entry name" value="Pep_chain_release_fac_I"/>
</dbReference>
<dbReference type="SMART" id="SM00937">
    <property type="entry name" value="PCRF"/>
    <property type="match status" value="1"/>
</dbReference>
<dbReference type="GO" id="GO:0005737">
    <property type="term" value="C:cytoplasm"/>
    <property type="evidence" value="ECO:0007669"/>
    <property type="project" value="UniProtKB-SubCell"/>
</dbReference>
<dbReference type="NCBIfam" id="TIGR00020">
    <property type="entry name" value="prfB"/>
    <property type="match status" value="1"/>
</dbReference>
<dbReference type="Gene3D" id="1.20.58.410">
    <property type="entry name" value="Release factor"/>
    <property type="match status" value="1"/>
</dbReference>
<dbReference type="PANTHER" id="PTHR43116:SF3">
    <property type="entry name" value="CLASS I PEPTIDE CHAIN RELEASE FACTOR"/>
    <property type="match status" value="1"/>
</dbReference>
<dbReference type="InterPro" id="IPR005139">
    <property type="entry name" value="PCRF"/>
</dbReference>
<reference evidence="8" key="1">
    <citation type="submission" date="2020-07" db="EMBL/GenBank/DDBJ databases">
        <title>Huge and variable diversity of episymbiotic CPR bacteria and DPANN archaea in groundwater ecosystems.</title>
        <authorList>
            <person name="He C.Y."/>
            <person name="Keren R."/>
            <person name="Whittaker M."/>
            <person name="Farag I.F."/>
            <person name="Doudna J."/>
            <person name="Cate J.H.D."/>
            <person name="Banfield J.F."/>
        </authorList>
    </citation>
    <scope>NUCLEOTIDE SEQUENCE</scope>
    <source>
        <strain evidence="8">NC_groundwater_1225_Ag_S-0.1um_56_177</strain>
    </source>
</reference>
<dbReference type="PANTHER" id="PTHR43116">
    <property type="entry name" value="PEPTIDE CHAIN RELEASE FACTOR 2"/>
    <property type="match status" value="1"/>
</dbReference>
<gene>
    <name evidence="4 8" type="primary">prfB</name>
    <name evidence="8" type="ORF">HY473_01950</name>
</gene>